<evidence type="ECO:0000256" key="1">
    <source>
        <dbReference type="ARBA" id="ARBA00004651"/>
    </source>
</evidence>
<evidence type="ECO:0000256" key="8">
    <source>
        <dbReference type="SAM" id="Phobius"/>
    </source>
</evidence>
<name>A0A1X4G968_9CYAN</name>
<proteinExistence type="predicted"/>
<evidence type="ECO:0000313" key="10">
    <source>
        <dbReference type="EMBL" id="OSO93352.1"/>
    </source>
</evidence>
<evidence type="ECO:0000256" key="3">
    <source>
        <dbReference type="ARBA" id="ARBA00022676"/>
    </source>
</evidence>
<evidence type="ECO:0000313" key="11">
    <source>
        <dbReference type="Proteomes" id="UP000192997"/>
    </source>
</evidence>
<dbReference type="Proteomes" id="UP000192997">
    <property type="component" value="Unassembled WGS sequence"/>
</dbReference>
<feature type="transmembrane region" description="Helical" evidence="8">
    <location>
        <begin position="328"/>
        <end position="346"/>
    </location>
</feature>
<keyword evidence="5 8" id="KW-0812">Transmembrane</keyword>
<comment type="subcellular location">
    <subcellularLocation>
        <location evidence="1">Cell membrane</location>
        <topology evidence="1">Multi-pass membrane protein</topology>
    </subcellularLocation>
</comment>
<keyword evidence="2" id="KW-1003">Cell membrane</keyword>
<feature type="transmembrane region" description="Helical" evidence="8">
    <location>
        <begin position="382"/>
        <end position="404"/>
    </location>
</feature>
<evidence type="ECO:0000256" key="7">
    <source>
        <dbReference type="ARBA" id="ARBA00023136"/>
    </source>
</evidence>
<feature type="domain" description="Glycosyltransferase RgtA/B/C/D-like" evidence="9">
    <location>
        <begin position="99"/>
        <end position="249"/>
    </location>
</feature>
<evidence type="ECO:0000256" key="2">
    <source>
        <dbReference type="ARBA" id="ARBA00022475"/>
    </source>
</evidence>
<sequence length="520" mass="60601">MSTPIHSFIAIVIKFTKNKNMLTHNIQTKIKNSPLLFLLPLALAVRLYNINSPIIGIHSWRQADTAAIARNFYESRFNIFYPQIDWGGNTPGYCETEFPIYSFIVAIFYKIFGVHEIFGRLTSVIFSLLTIYFLYKLIAKFLDPKIAIWSCLFFAILPLTVYYSRTFQPEAILLTCSVAGIYYFSNWLESEKIHFLCISGIFVSLACLIKVLPIIYVGLPLLYLAYCKFKHKIFTNIYLWIYTLFIGISFGMWYYHAHQLYLEYGNTFGFWGSSANGRYQYNIIFTLKFWLDIIFRTVVRHFAVFMFPIFIAGLFIPRTNKQEYLFDIWLISVIITWVLVPTVSLVHEYYQLPLMLPGVVFIGKFLAKYLDHNSLKINIKKISITCICLSIITGSLIYTIDYMFKEKIHKSATFQLAQIVQKKTDAKSLMIFTTGGDPTLMYLSHRKGWLIDPSDLTRQYLETKIKLGANYLISSFQFVESYNFNINENQKQNIIDTLVKYPNILDSKELIIAFLNLRKN</sequence>
<protein>
    <recommendedName>
        <fullName evidence="9">Glycosyltransferase RgtA/B/C/D-like domain-containing protein</fullName>
    </recommendedName>
</protein>
<feature type="transmembrane region" description="Helical" evidence="8">
    <location>
        <begin position="352"/>
        <end position="370"/>
    </location>
</feature>
<dbReference type="GO" id="GO:0005886">
    <property type="term" value="C:plasma membrane"/>
    <property type="evidence" value="ECO:0007669"/>
    <property type="project" value="UniProtKB-SubCell"/>
</dbReference>
<gene>
    <name evidence="10" type="ORF">B7O87_05470</name>
</gene>
<evidence type="ECO:0000259" key="9">
    <source>
        <dbReference type="Pfam" id="PF13231"/>
    </source>
</evidence>
<feature type="transmembrane region" description="Helical" evidence="8">
    <location>
        <begin position="237"/>
        <end position="255"/>
    </location>
</feature>
<accession>A0A1X4G968</accession>
<dbReference type="InterPro" id="IPR050297">
    <property type="entry name" value="LipidA_mod_glycosyltrf_83"/>
</dbReference>
<feature type="transmembrane region" description="Helical" evidence="8">
    <location>
        <begin position="117"/>
        <end position="135"/>
    </location>
</feature>
<dbReference type="GO" id="GO:0016763">
    <property type="term" value="F:pentosyltransferase activity"/>
    <property type="evidence" value="ECO:0007669"/>
    <property type="project" value="TreeGrafter"/>
</dbReference>
<dbReference type="GO" id="GO:0009103">
    <property type="term" value="P:lipopolysaccharide biosynthetic process"/>
    <property type="evidence" value="ECO:0007669"/>
    <property type="project" value="UniProtKB-ARBA"/>
</dbReference>
<evidence type="ECO:0000256" key="6">
    <source>
        <dbReference type="ARBA" id="ARBA00022989"/>
    </source>
</evidence>
<keyword evidence="7 8" id="KW-0472">Membrane</keyword>
<keyword evidence="4" id="KW-0808">Transferase</keyword>
<comment type="caution">
    <text evidence="10">The sequence shown here is derived from an EMBL/GenBank/DDBJ whole genome shotgun (WGS) entry which is preliminary data.</text>
</comment>
<dbReference type="PANTHER" id="PTHR33908">
    <property type="entry name" value="MANNOSYLTRANSFERASE YKCB-RELATED"/>
    <property type="match status" value="1"/>
</dbReference>
<dbReference type="AlphaFoldDB" id="A0A1X4G968"/>
<evidence type="ECO:0000256" key="4">
    <source>
        <dbReference type="ARBA" id="ARBA00022679"/>
    </source>
</evidence>
<feature type="transmembrane region" description="Helical" evidence="8">
    <location>
        <begin position="193"/>
        <end position="225"/>
    </location>
</feature>
<evidence type="ECO:0000256" key="5">
    <source>
        <dbReference type="ARBA" id="ARBA00022692"/>
    </source>
</evidence>
<keyword evidence="3" id="KW-0328">Glycosyltransferase</keyword>
<dbReference type="Pfam" id="PF13231">
    <property type="entry name" value="PMT_2"/>
    <property type="match status" value="1"/>
</dbReference>
<feature type="transmembrane region" description="Helical" evidence="8">
    <location>
        <begin position="147"/>
        <end position="164"/>
    </location>
</feature>
<organism evidence="10 11">
    <name type="scientific">Cylindrospermopsis raciborskii CENA303</name>
    <dbReference type="NCBI Taxonomy" id="1170769"/>
    <lineage>
        <taxon>Bacteria</taxon>
        <taxon>Bacillati</taxon>
        <taxon>Cyanobacteriota</taxon>
        <taxon>Cyanophyceae</taxon>
        <taxon>Nostocales</taxon>
        <taxon>Aphanizomenonaceae</taxon>
        <taxon>Cylindrospermopsis</taxon>
    </lineage>
</organism>
<dbReference type="EMBL" id="NBYN01000026">
    <property type="protein sequence ID" value="OSO93352.1"/>
    <property type="molecule type" value="Genomic_DNA"/>
</dbReference>
<feature type="transmembrane region" description="Helical" evidence="8">
    <location>
        <begin position="298"/>
        <end position="316"/>
    </location>
</feature>
<dbReference type="InterPro" id="IPR038731">
    <property type="entry name" value="RgtA/B/C-like"/>
</dbReference>
<keyword evidence="6 8" id="KW-1133">Transmembrane helix</keyword>
<dbReference type="PANTHER" id="PTHR33908:SF11">
    <property type="entry name" value="MEMBRANE PROTEIN"/>
    <property type="match status" value="1"/>
</dbReference>
<reference evidence="11" key="1">
    <citation type="submission" date="2017-04" db="EMBL/GenBank/DDBJ databases">
        <authorList>
            <person name="Abreu V.A."/>
            <person name="Popin R.V."/>
            <person name="Rigonato J."/>
            <person name="Andreote A.P."/>
            <person name="Schaker P.C."/>
            <person name="Hoff-Risseti C."/>
            <person name="Alvarenga D.O."/>
            <person name="Varani A.M."/>
            <person name="Fiore M.F."/>
        </authorList>
    </citation>
    <scope>NUCLEOTIDE SEQUENCE [LARGE SCALE GENOMIC DNA]</scope>
    <source>
        <strain evidence="11">CENA303</strain>
    </source>
</reference>